<dbReference type="AlphaFoldDB" id="A0AAV6TUK1"/>
<name>A0AAV6TUK1_9ARAC</name>
<sequence length="82" mass="9126">MTTHSSVQNGAEVQGYAFTASDDTQQEMHVQSQAHPSSKQMIDTIIPVYKWRRCSSYAFTASDDSSKKCMYKASAADPTNDR</sequence>
<feature type="compositionally biased region" description="Polar residues" evidence="1">
    <location>
        <begin position="1"/>
        <end position="11"/>
    </location>
</feature>
<organism evidence="2 3">
    <name type="scientific">Oedothorax gibbosus</name>
    <dbReference type="NCBI Taxonomy" id="931172"/>
    <lineage>
        <taxon>Eukaryota</taxon>
        <taxon>Metazoa</taxon>
        <taxon>Ecdysozoa</taxon>
        <taxon>Arthropoda</taxon>
        <taxon>Chelicerata</taxon>
        <taxon>Arachnida</taxon>
        <taxon>Araneae</taxon>
        <taxon>Araneomorphae</taxon>
        <taxon>Entelegynae</taxon>
        <taxon>Araneoidea</taxon>
        <taxon>Linyphiidae</taxon>
        <taxon>Erigoninae</taxon>
        <taxon>Oedothorax</taxon>
    </lineage>
</organism>
<accession>A0AAV6TUK1</accession>
<evidence type="ECO:0000256" key="1">
    <source>
        <dbReference type="SAM" id="MobiDB-lite"/>
    </source>
</evidence>
<dbReference type="Proteomes" id="UP000827092">
    <property type="component" value="Unassembled WGS sequence"/>
</dbReference>
<reference evidence="2 3" key="1">
    <citation type="journal article" date="2022" name="Nat. Ecol. Evol.">
        <title>A masculinizing supergene underlies an exaggerated male reproductive morph in a spider.</title>
        <authorList>
            <person name="Hendrickx F."/>
            <person name="De Corte Z."/>
            <person name="Sonet G."/>
            <person name="Van Belleghem S.M."/>
            <person name="Kostlbacher S."/>
            <person name="Vangestel C."/>
        </authorList>
    </citation>
    <scope>NUCLEOTIDE SEQUENCE [LARGE SCALE GENOMIC DNA]</scope>
    <source>
        <strain evidence="2">W744_W776</strain>
    </source>
</reference>
<feature type="compositionally biased region" description="Polar residues" evidence="1">
    <location>
        <begin position="21"/>
        <end position="39"/>
    </location>
</feature>
<feature type="region of interest" description="Disordered" evidence="1">
    <location>
        <begin position="1"/>
        <end position="39"/>
    </location>
</feature>
<evidence type="ECO:0000313" key="2">
    <source>
        <dbReference type="EMBL" id="KAG8175318.1"/>
    </source>
</evidence>
<keyword evidence="3" id="KW-1185">Reference proteome</keyword>
<dbReference type="EMBL" id="JAFNEN010001031">
    <property type="protein sequence ID" value="KAG8175318.1"/>
    <property type="molecule type" value="Genomic_DNA"/>
</dbReference>
<evidence type="ECO:0000313" key="3">
    <source>
        <dbReference type="Proteomes" id="UP000827092"/>
    </source>
</evidence>
<gene>
    <name evidence="2" type="ORF">JTE90_001447</name>
</gene>
<proteinExistence type="predicted"/>
<comment type="caution">
    <text evidence="2">The sequence shown here is derived from an EMBL/GenBank/DDBJ whole genome shotgun (WGS) entry which is preliminary data.</text>
</comment>
<protein>
    <submittedName>
        <fullName evidence="2">Uncharacterized protein</fullName>
    </submittedName>
</protein>